<keyword evidence="1" id="KW-0812">Transmembrane</keyword>
<keyword evidence="1" id="KW-0472">Membrane</keyword>
<accession>A0ABW1K2F7</accession>
<organism evidence="2 3">
    <name type="scientific">Plantactinospora solaniradicis</name>
    <dbReference type="NCBI Taxonomy" id="1723736"/>
    <lineage>
        <taxon>Bacteria</taxon>
        <taxon>Bacillati</taxon>
        <taxon>Actinomycetota</taxon>
        <taxon>Actinomycetes</taxon>
        <taxon>Micromonosporales</taxon>
        <taxon>Micromonosporaceae</taxon>
        <taxon>Plantactinospora</taxon>
    </lineage>
</organism>
<dbReference type="Proteomes" id="UP001596203">
    <property type="component" value="Unassembled WGS sequence"/>
</dbReference>
<protein>
    <submittedName>
        <fullName evidence="2">Uncharacterized protein</fullName>
    </submittedName>
</protein>
<evidence type="ECO:0000313" key="3">
    <source>
        <dbReference type="Proteomes" id="UP001596203"/>
    </source>
</evidence>
<keyword evidence="1" id="KW-1133">Transmembrane helix</keyword>
<gene>
    <name evidence="2" type="ORF">ACFP2T_05250</name>
</gene>
<name>A0ABW1K2F7_9ACTN</name>
<sequence>MLRNGLRAGPVWTARPVAHSPSGLFPAGPPPNSHPTYREPHPARVGSVFAGAGSAAAWLLAFGLLGRDLRGYVLWTLFAGGVAWLVALVLTARGDRGVGAGIALAGALGWAIAAAAVAVRWSSSADWPLW</sequence>
<feature type="transmembrane region" description="Helical" evidence="1">
    <location>
        <begin position="45"/>
        <end position="66"/>
    </location>
</feature>
<comment type="caution">
    <text evidence="2">The sequence shown here is derived from an EMBL/GenBank/DDBJ whole genome shotgun (WGS) entry which is preliminary data.</text>
</comment>
<proteinExistence type="predicted"/>
<evidence type="ECO:0000313" key="2">
    <source>
        <dbReference type="EMBL" id="MFC6015600.1"/>
    </source>
</evidence>
<dbReference type="EMBL" id="JBHSPR010000001">
    <property type="protein sequence ID" value="MFC6015600.1"/>
    <property type="molecule type" value="Genomic_DNA"/>
</dbReference>
<feature type="transmembrane region" description="Helical" evidence="1">
    <location>
        <begin position="72"/>
        <end position="91"/>
    </location>
</feature>
<reference evidence="3" key="1">
    <citation type="journal article" date="2019" name="Int. J. Syst. Evol. Microbiol.">
        <title>The Global Catalogue of Microorganisms (GCM) 10K type strain sequencing project: providing services to taxonomists for standard genome sequencing and annotation.</title>
        <authorList>
            <consortium name="The Broad Institute Genomics Platform"/>
            <consortium name="The Broad Institute Genome Sequencing Center for Infectious Disease"/>
            <person name="Wu L."/>
            <person name="Ma J."/>
        </authorList>
    </citation>
    <scope>NUCLEOTIDE SEQUENCE [LARGE SCALE GENOMIC DNA]</scope>
    <source>
        <strain evidence="3">ZS-35-S2</strain>
    </source>
</reference>
<feature type="transmembrane region" description="Helical" evidence="1">
    <location>
        <begin position="98"/>
        <end position="121"/>
    </location>
</feature>
<dbReference type="RefSeq" id="WP_377417944.1">
    <property type="nucleotide sequence ID" value="NZ_JBHSPR010000001.1"/>
</dbReference>
<keyword evidence="3" id="KW-1185">Reference proteome</keyword>
<evidence type="ECO:0000256" key="1">
    <source>
        <dbReference type="SAM" id="Phobius"/>
    </source>
</evidence>